<comment type="catalytic activity">
    <reaction evidence="1">
        <text>Hydrolysis of terminal non-reducing N-acetyl-D-hexosamine residues in N-acetyl-beta-D-hexosaminides.</text>
        <dbReference type="EC" id="3.2.1.52"/>
    </reaction>
</comment>
<gene>
    <name evidence="8" type="ORF">DLJ53_15000</name>
</gene>
<keyword evidence="6" id="KW-0732">Signal</keyword>
<keyword evidence="4 8" id="KW-0378">Hydrolase</keyword>
<keyword evidence="5" id="KW-0326">Glycosidase</keyword>
<dbReference type="EC" id="3.2.1.52" evidence="3"/>
<comment type="similarity">
    <text evidence="2">Belongs to the glycosyl hydrolase 3 family.</text>
</comment>
<reference evidence="8 9" key="1">
    <citation type="submission" date="2018-05" db="EMBL/GenBank/DDBJ databases">
        <title>Acuticoccus sediminis sp. nov., isolated from deep-sea sediment of Indian Ocean.</title>
        <authorList>
            <person name="Liu X."/>
            <person name="Lai Q."/>
            <person name="Du Y."/>
            <person name="Sun F."/>
            <person name="Zhang X."/>
            <person name="Wang S."/>
            <person name="Shao Z."/>
        </authorList>
    </citation>
    <scope>NUCLEOTIDE SEQUENCE [LARGE SCALE GENOMIC DNA]</scope>
    <source>
        <strain evidence="8 9">PTG4-2</strain>
    </source>
</reference>
<feature type="chain" id="PRO_5032486796" description="beta-N-acetylhexosaminidase" evidence="6">
    <location>
        <begin position="28"/>
        <end position="439"/>
    </location>
</feature>
<dbReference type="EMBL" id="QHHQ01000003">
    <property type="protein sequence ID" value="RAI00568.1"/>
    <property type="molecule type" value="Genomic_DNA"/>
</dbReference>
<proteinExistence type="inferred from homology"/>
<accession>A0A8B2NXR9</accession>
<evidence type="ECO:0000313" key="9">
    <source>
        <dbReference type="Proteomes" id="UP000249590"/>
    </source>
</evidence>
<feature type="domain" description="Glycoside hydrolase family 3 N-terminal" evidence="7">
    <location>
        <begin position="89"/>
        <end position="397"/>
    </location>
</feature>
<evidence type="ECO:0000256" key="4">
    <source>
        <dbReference type="ARBA" id="ARBA00022801"/>
    </source>
</evidence>
<name>A0A8B2NXR9_9HYPH</name>
<dbReference type="InterPro" id="IPR050226">
    <property type="entry name" value="NagZ_Beta-hexosaminidase"/>
</dbReference>
<dbReference type="PANTHER" id="PTHR30480">
    <property type="entry name" value="BETA-HEXOSAMINIDASE-RELATED"/>
    <property type="match status" value="1"/>
</dbReference>
<dbReference type="GO" id="GO:0005975">
    <property type="term" value="P:carbohydrate metabolic process"/>
    <property type="evidence" value="ECO:0007669"/>
    <property type="project" value="InterPro"/>
</dbReference>
<dbReference type="GO" id="GO:0009254">
    <property type="term" value="P:peptidoglycan turnover"/>
    <property type="evidence" value="ECO:0007669"/>
    <property type="project" value="TreeGrafter"/>
</dbReference>
<evidence type="ECO:0000313" key="8">
    <source>
        <dbReference type="EMBL" id="RAI00568.1"/>
    </source>
</evidence>
<feature type="signal peptide" evidence="6">
    <location>
        <begin position="1"/>
        <end position="27"/>
    </location>
</feature>
<evidence type="ECO:0000256" key="5">
    <source>
        <dbReference type="ARBA" id="ARBA00023295"/>
    </source>
</evidence>
<protein>
    <recommendedName>
        <fullName evidence="3">beta-N-acetylhexosaminidase</fullName>
        <ecNumber evidence="3">3.2.1.52</ecNumber>
    </recommendedName>
</protein>
<dbReference type="InterPro" id="IPR001764">
    <property type="entry name" value="Glyco_hydro_3_N"/>
</dbReference>
<evidence type="ECO:0000259" key="7">
    <source>
        <dbReference type="Pfam" id="PF00933"/>
    </source>
</evidence>
<dbReference type="AlphaFoldDB" id="A0A8B2NXR9"/>
<dbReference type="InterPro" id="IPR036962">
    <property type="entry name" value="Glyco_hydro_3_N_sf"/>
</dbReference>
<organism evidence="8 9">
    <name type="scientific">Acuticoccus sediminis</name>
    <dbReference type="NCBI Taxonomy" id="2184697"/>
    <lineage>
        <taxon>Bacteria</taxon>
        <taxon>Pseudomonadati</taxon>
        <taxon>Pseudomonadota</taxon>
        <taxon>Alphaproteobacteria</taxon>
        <taxon>Hyphomicrobiales</taxon>
        <taxon>Amorphaceae</taxon>
        <taxon>Acuticoccus</taxon>
    </lineage>
</organism>
<comment type="caution">
    <text evidence="8">The sequence shown here is derived from an EMBL/GenBank/DDBJ whole genome shotgun (WGS) entry which is preliminary data.</text>
</comment>
<evidence type="ECO:0000256" key="3">
    <source>
        <dbReference type="ARBA" id="ARBA00012663"/>
    </source>
</evidence>
<dbReference type="SUPFAM" id="SSF51445">
    <property type="entry name" value="(Trans)glycosidases"/>
    <property type="match status" value="1"/>
</dbReference>
<dbReference type="Proteomes" id="UP000249590">
    <property type="component" value="Unassembled WGS sequence"/>
</dbReference>
<sequence length="439" mass="45817">MNGSVRALRCLLAGALVAGLSAAPVSAQPTAPGNTDAAIDGLITRPAGWQGLPRPKPKMGDLFASTCTPPDPELTWFRLPPDLRSVPIEAMIGQLLVVSYGGTTPNDAGVRAASQAIARSRIGGVLTFRHNIRSAGDIRAVNQLFARSNPDLPPIIAVDQEGGLVMRLKPSEGAPDTPSAADVATGSTAAALETYKAMARSLADLGFTANFGPVVDLAVNPDNPVIARFGRSYGADPGTVTRYATAFAEAHRSAGVGTALKHFPGHGSSTNDSHDGAIDLTATWTPEEMEPFRDMIATNEADMIMAGHLTLAGLTDDGLPASLSGDAIDGFLRGTLCYGGVVVSDDLAMDAVSAKWNLVEAVTMMVEAGGDIALLSLASGQGYEVIDRIIAALAEHARRSPEFADRIRHAYARIANLKLDLGQMRAASSKVEIDTATLR</sequence>
<dbReference type="Gene3D" id="3.20.20.300">
    <property type="entry name" value="Glycoside hydrolase, family 3, N-terminal domain"/>
    <property type="match status" value="1"/>
</dbReference>
<dbReference type="Pfam" id="PF00933">
    <property type="entry name" value="Glyco_hydro_3"/>
    <property type="match status" value="1"/>
</dbReference>
<dbReference type="GO" id="GO:0004563">
    <property type="term" value="F:beta-N-acetylhexosaminidase activity"/>
    <property type="evidence" value="ECO:0007669"/>
    <property type="project" value="UniProtKB-EC"/>
</dbReference>
<evidence type="ECO:0000256" key="2">
    <source>
        <dbReference type="ARBA" id="ARBA00005336"/>
    </source>
</evidence>
<dbReference type="PANTHER" id="PTHR30480:SF13">
    <property type="entry name" value="BETA-HEXOSAMINIDASE"/>
    <property type="match status" value="1"/>
</dbReference>
<evidence type="ECO:0000256" key="6">
    <source>
        <dbReference type="SAM" id="SignalP"/>
    </source>
</evidence>
<evidence type="ECO:0000256" key="1">
    <source>
        <dbReference type="ARBA" id="ARBA00001231"/>
    </source>
</evidence>
<dbReference type="InterPro" id="IPR017853">
    <property type="entry name" value="GH"/>
</dbReference>
<keyword evidence="9" id="KW-1185">Reference proteome</keyword>